<dbReference type="InterPro" id="IPR003611">
    <property type="entry name" value="NUMOD3"/>
</dbReference>
<dbReference type="GeneID" id="13165226"/>
<dbReference type="Pfam" id="PF07460">
    <property type="entry name" value="NUMOD3"/>
    <property type="match status" value="1"/>
</dbReference>
<dbReference type="EMBL" id="HQ698922">
    <property type="protein sequence ID" value="AHE63447.1"/>
    <property type="molecule type" value="Genomic_DNA"/>
</dbReference>
<sequence>MDINIENILKTWLPEDICQEYIDILHRPIVGKTEKHHILPRSLFPEHIKNPNNLIELSIYDHLEAHECLAKTNEHKMILAFNFMFTANYRRYSTLTEDQKLKVKVKRTKVRLAMSDVKSEQGKLYIGEKNPFYGKTHSDETKAIISSHHKGKKLSADHIAILVACHKGKPKRKVKCPHCGQLIAIHAKNRRHFDNCAYKEN</sequence>
<dbReference type="Proteomes" id="UP000204195">
    <property type="component" value="Segment"/>
</dbReference>
<dbReference type="SUPFAM" id="SSF64496">
    <property type="entry name" value="DNA-binding domain of intron-encoded endonucleases"/>
    <property type="match status" value="1"/>
</dbReference>
<gene>
    <name evidence="2" type="ORF">ZZ1p0175</name>
</gene>
<proteinExistence type="predicted"/>
<accession>W0B4E0</accession>
<organism evidence="2 3">
    <name type="scientific">Acinetobacter phage ZZ1</name>
    <dbReference type="NCBI Taxonomy" id="1049283"/>
    <lineage>
        <taxon>Viruses</taxon>
        <taxon>Duplodnaviria</taxon>
        <taxon>Heunggongvirae</taxon>
        <taxon>Uroviricota</taxon>
        <taxon>Caudoviricetes</taxon>
        <taxon>Pantevenvirales</taxon>
        <taxon>Straboviridae</taxon>
        <taxon>Twarogvirinae</taxon>
        <taxon>Zedzedvirus</taxon>
        <taxon>Zedzedvirus zz1</taxon>
    </lineage>
</organism>
<protein>
    <submittedName>
        <fullName evidence="2">Mob-like putative homing endonuclease</fullName>
    </submittedName>
</protein>
<evidence type="ECO:0000313" key="2">
    <source>
        <dbReference type="EMBL" id="AHE63447.1"/>
    </source>
</evidence>
<evidence type="ECO:0000313" key="3">
    <source>
        <dbReference type="Proteomes" id="UP000204195"/>
    </source>
</evidence>
<dbReference type="KEGG" id="vg:13165226"/>
<dbReference type="OrthoDB" id="19703at10239"/>
<name>W0B4E0_9CAUD</name>
<dbReference type="GO" id="GO:0003677">
    <property type="term" value="F:DNA binding"/>
    <property type="evidence" value="ECO:0007669"/>
    <property type="project" value="InterPro"/>
</dbReference>
<feature type="domain" description="Nuclease associated modular" evidence="1">
    <location>
        <begin position="127"/>
        <end position="146"/>
    </location>
</feature>
<reference evidence="2 3" key="1">
    <citation type="journal article" date="2012" name="BMC Microbiol.">
        <title>Isolation and characterization of ZZ1, a novel lytic phage that infects Acinetobacter baumannii clinical isolates.</title>
        <authorList>
            <person name="Jin J."/>
            <person name="Li Z.J."/>
            <person name="Wang S.W."/>
            <person name="Wang S.M."/>
            <person name="Huang D.H."/>
            <person name="Li Y.H."/>
            <person name="Ma Y.Y."/>
            <person name="Wang J."/>
            <person name="Liu F."/>
            <person name="Chen X.D."/>
            <person name="Li G.X."/>
            <person name="Wang X.T."/>
            <person name="Wang Z.Q."/>
            <person name="Zhao G.Q."/>
        </authorList>
    </citation>
    <scope>NUCLEOTIDE SEQUENCE [LARGE SCALE GENOMIC DNA]</scope>
</reference>
<dbReference type="RefSeq" id="YP_008992065.1">
    <property type="nucleotide sequence ID" value="NC_018087.3"/>
</dbReference>
<evidence type="ECO:0000259" key="1">
    <source>
        <dbReference type="Pfam" id="PF07460"/>
    </source>
</evidence>
<keyword evidence="3" id="KW-1185">Reference proteome</keyword>
<dbReference type="GO" id="GO:0004519">
    <property type="term" value="F:endonuclease activity"/>
    <property type="evidence" value="ECO:0007669"/>
    <property type="project" value="UniProtKB-KW"/>
</dbReference>